<evidence type="ECO:0000256" key="1">
    <source>
        <dbReference type="ARBA" id="ARBA00023239"/>
    </source>
</evidence>
<proteinExistence type="inferred from homology"/>
<dbReference type="PROSITE" id="PS51464">
    <property type="entry name" value="SIS"/>
    <property type="match status" value="1"/>
</dbReference>
<dbReference type="GO" id="GO:0016803">
    <property type="term" value="F:ether hydrolase activity"/>
    <property type="evidence" value="ECO:0007669"/>
    <property type="project" value="TreeGrafter"/>
</dbReference>
<evidence type="ECO:0000256" key="2">
    <source>
        <dbReference type="ARBA" id="ARBA00023277"/>
    </source>
</evidence>
<dbReference type="FunFam" id="3.40.50.10490:FF:000014">
    <property type="entry name" value="N-acetylmuramic acid 6-phosphate etherase"/>
    <property type="match status" value="1"/>
</dbReference>
<dbReference type="GO" id="GO:0016835">
    <property type="term" value="F:carbon-oxygen lyase activity"/>
    <property type="evidence" value="ECO:0007669"/>
    <property type="project" value="InterPro"/>
</dbReference>
<dbReference type="GO" id="GO:0009254">
    <property type="term" value="P:peptidoglycan turnover"/>
    <property type="evidence" value="ECO:0007669"/>
    <property type="project" value="TreeGrafter"/>
</dbReference>
<evidence type="ECO:0000313" key="5">
    <source>
        <dbReference type="EMBL" id="SVA78260.1"/>
    </source>
</evidence>
<feature type="coiled-coil region" evidence="3">
    <location>
        <begin position="212"/>
        <end position="246"/>
    </location>
</feature>
<dbReference type="NCBIfam" id="NF009222">
    <property type="entry name" value="PRK12570.1"/>
    <property type="match status" value="1"/>
</dbReference>
<dbReference type="HAMAP" id="MF_00068">
    <property type="entry name" value="MurQ"/>
    <property type="match status" value="1"/>
</dbReference>
<dbReference type="NCBIfam" id="TIGR00274">
    <property type="entry name" value="N-acetylmuramic acid 6-phosphate etherase"/>
    <property type="match status" value="1"/>
</dbReference>
<dbReference type="PANTHER" id="PTHR10088:SF4">
    <property type="entry name" value="GLUCOKINASE REGULATORY PROTEIN"/>
    <property type="match status" value="1"/>
</dbReference>
<evidence type="ECO:0000256" key="3">
    <source>
        <dbReference type="SAM" id="Coils"/>
    </source>
</evidence>
<sequence length="290" mass="30752">MLTEKPNSNTLHLHQMSALEIVQTMNSEDATIAQAVREAQQEIASAVELITERLEKGGRLFYVGAGTSGRMGVLDASECPPTFGTLPEMVQGIMAGGEMAMTDAVEGAEDDHCAGEDTMRNKKVVHRDVVVGIAASGTTPFVLAAVEYARRQGAATVGLACNSPSPLLENVDVSIGVPVGPEVLAGSTRLKAGTAQKMVLNMLSTATMVRLGKVYQNRMVDLQSTNKKLERRALEMVSELGEVSKEIAADLLQESGNHVKTAVVMAKLGINSDGAKKLLEAENGHLGRIL</sequence>
<dbReference type="InterPro" id="IPR040190">
    <property type="entry name" value="MURQ/GCKR"/>
</dbReference>
<dbReference type="Gene3D" id="1.10.8.1080">
    <property type="match status" value="1"/>
</dbReference>
<dbReference type="CDD" id="cd05007">
    <property type="entry name" value="SIS_Etherase"/>
    <property type="match status" value="1"/>
</dbReference>
<dbReference type="Gene3D" id="3.40.50.10490">
    <property type="entry name" value="Glucose-6-phosphate isomerase like protein, domain 1"/>
    <property type="match status" value="1"/>
</dbReference>
<accession>A0A381YMS8</accession>
<dbReference type="PANTHER" id="PTHR10088">
    <property type="entry name" value="GLUCOKINASE REGULATORY PROTEIN"/>
    <property type="match status" value="1"/>
</dbReference>
<protein>
    <recommendedName>
        <fullName evidence="4">SIS domain-containing protein</fullName>
    </recommendedName>
</protein>
<feature type="domain" description="SIS" evidence="4">
    <location>
        <begin position="50"/>
        <end position="213"/>
    </location>
</feature>
<dbReference type="InterPro" id="IPR005488">
    <property type="entry name" value="Etherase_MurQ"/>
</dbReference>
<dbReference type="GO" id="GO:0046348">
    <property type="term" value="P:amino sugar catabolic process"/>
    <property type="evidence" value="ECO:0007669"/>
    <property type="project" value="InterPro"/>
</dbReference>
<evidence type="ECO:0000259" key="4">
    <source>
        <dbReference type="PROSITE" id="PS51464"/>
    </source>
</evidence>
<dbReference type="AlphaFoldDB" id="A0A381YMS8"/>
<dbReference type="Pfam" id="PF22645">
    <property type="entry name" value="GKRP_SIS_N"/>
    <property type="match status" value="1"/>
</dbReference>
<organism evidence="5">
    <name type="scientific">marine metagenome</name>
    <dbReference type="NCBI Taxonomy" id="408172"/>
    <lineage>
        <taxon>unclassified sequences</taxon>
        <taxon>metagenomes</taxon>
        <taxon>ecological metagenomes</taxon>
    </lineage>
</organism>
<dbReference type="Pfam" id="PF20741">
    <property type="entry name" value="GKRP-like_C"/>
    <property type="match status" value="1"/>
</dbReference>
<name>A0A381YMS8_9ZZZZ</name>
<dbReference type="PROSITE" id="PS01272">
    <property type="entry name" value="GCKR"/>
    <property type="match status" value="1"/>
</dbReference>
<dbReference type="EMBL" id="UINC01018598">
    <property type="protein sequence ID" value="SVA78260.1"/>
    <property type="molecule type" value="Genomic_DNA"/>
</dbReference>
<dbReference type="InterPro" id="IPR046348">
    <property type="entry name" value="SIS_dom_sf"/>
</dbReference>
<dbReference type="GO" id="GO:0097367">
    <property type="term" value="F:carbohydrate derivative binding"/>
    <property type="evidence" value="ECO:0007669"/>
    <property type="project" value="InterPro"/>
</dbReference>
<keyword evidence="3" id="KW-0175">Coiled coil</keyword>
<keyword evidence="2" id="KW-0119">Carbohydrate metabolism</keyword>
<dbReference type="NCBIfam" id="NF003915">
    <property type="entry name" value="PRK05441.1"/>
    <property type="match status" value="1"/>
</dbReference>
<keyword evidence="1" id="KW-0456">Lyase</keyword>
<gene>
    <name evidence="5" type="ORF">METZ01_LOCUS131114</name>
</gene>
<reference evidence="5" key="1">
    <citation type="submission" date="2018-05" db="EMBL/GenBank/DDBJ databases">
        <authorList>
            <person name="Lanie J.A."/>
            <person name="Ng W.-L."/>
            <person name="Kazmierczak K.M."/>
            <person name="Andrzejewski T.M."/>
            <person name="Davidsen T.M."/>
            <person name="Wayne K.J."/>
            <person name="Tettelin H."/>
            <person name="Glass J.I."/>
            <person name="Rusch D."/>
            <person name="Podicherti R."/>
            <person name="Tsui H.-C.T."/>
            <person name="Winkler M.E."/>
        </authorList>
    </citation>
    <scope>NUCLEOTIDE SEQUENCE</scope>
</reference>
<dbReference type="SUPFAM" id="SSF53697">
    <property type="entry name" value="SIS domain"/>
    <property type="match status" value="1"/>
</dbReference>
<dbReference type="InterPro" id="IPR001347">
    <property type="entry name" value="SIS_dom"/>
</dbReference>
<dbReference type="InterPro" id="IPR005486">
    <property type="entry name" value="Glucokinase_regulatory_CS"/>
</dbReference>